<dbReference type="Pfam" id="PF04981">
    <property type="entry name" value="NMD3"/>
    <property type="match status" value="1"/>
</dbReference>
<sequence length="338" mass="39423">MLCIKCGIREAIYKGLCEDCIWETLVIEKPGSITFTSCPKCGAIKAGNYWAHHDAQDRWSKKVYELFTVNDPFKIKSFGPIELNKIEDTAYIRIRIRRDDAEEKEFLLEIPYRKESISCPTCNKVTGSYYESKVQLRGFMEKMSPEINLIHQELLRMVENNQKKDPESFVSKSVQLKEGIDIYLGKKKDGDTFAREIQSKTICNVVVSSSLAGIKDGKQFFRFTYMIRILDIEPGSLIFFDNTKYIYQGKRPGGIYVTDLKNGKITLINKRLIDFDKLKETGEKASRERFIVINRTENETNLMNERTYNQITLKRIIKEDQIELFFYEDNYYEILGDI</sequence>
<evidence type="ECO:0000313" key="4">
    <source>
        <dbReference type="Proteomes" id="UP000187822"/>
    </source>
</evidence>
<protein>
    <submittedName>
        <fullName evidence="2">NMD3 family protein</fullName>
    </submittedName>
</protein>
<reference evidence="4" key="2">
    <citation type="submission" date="2016-06" db="EMBL/GenBank/DDBJ databases">
        <authorList>
            <person name="Toshchakov V.S."/>
        </authorList>
    </citation>
    <scope>NUCLEOTIDE SEQUENCE [LARGE SCALE GENOMIC DNA]</scope>
    <source>
        <strain>PM4 (JCM 30641</strain>
        <strain evidence="4">\VKM B-2940)</strain>
    </source>
</reference>
<dbReference type="STRING" id="1673428.CPM_0633"/>
<dbReference type="EMBL" id="LT671858">
    <property type="protein sequence ID" value="SIM50671.1"/>
    <property type="molecule type" value="Genomic_DNA"/>
</dbReference>
<reference evidence="3" key="3">
    <citation type="submission" date="2016-06" db="EMBL/GenBank/DDBJ databases">
        <authorList>
            <person name="Olsen C.W."/>
            <person name="Carey S."/>
            <person name="Hinshaw L."/>
            <person name="Karasin A.I."/>
        </authorList>
    </citation>
    <scope>NUCLEOTIDE SEQUENCE [LARGE SCALE GENOMIC DNA]</scope>
    <source>
        <strain evidence="3">PM4</strain>
    </source>
</reference>
<dbReference type="GO" id="GO:0043023">
    <property type="term" value="F:ribosomal large subunit binding"/>
    <property type="evidence" value="ECO:0007669"/>
    <property type="project" value="InterPro"/>
</dbReference>
<feature type="domain" description="Nmd3 N-terminal" evidence="1">
    <location>
        <begin position="3"/>
        <end position="229"/>
    </location>
</feature>
<accession>A0A1N5TQR5</accession>
<evidence type="ECO:0000259" key="1">
    <source>
        <dbReference type="Pfam" id="PF04981"/>
    </source>
</evidence>
<proteinExistence type="predicted"/>
<reference evidence="2 5" key="1">
    <citation type="submission" date="2016-04" db="EMBL/GenBank/DDBJ databases">
        <authorList>
            <person name="Evans L.H."/>
            <person name="Alamgir A."/>
            <person name="Owens N."/>
            <person name="Weber N.D."/>
            <person name="Virtaneva K."/>
            <person name="Barbian K."/>
            <person name="Babar A."/>
            <person name="Rosenke K."/>
        </authorList>
    </citation>
    <scope>NUCLEOTIDE SEQUENCE [LARGE SCALE GENOMIC DNA]</scope>
    <source>
        <strain evidence="2">S5</strain>
        <strain evidence="5">S5(T) (JCM 30642 \VKM B-2941)</strain>
    </source>
</reference>
<dbReference type="OrthoDB" id="15051at2157"/>
<dbReference type="Proteomes" id="UP000187822">
    <property type="component" value="Chromosome I"/>
</dbReference>
<dbReference type="InterPro" id="IPR039768">
    <property type="entry name" value="Nmd3"/>
</dbReference>
<evidence type="ECO:0000313" key="2">
    <source>
        <dbReference type="EMBL" id="SIM50671.1"/>
    </source>
</evidence>
<dbReference type="KEGG" id="cdiv:CPM_0633"/>
<evidence type="ECO:0000313" key="3">
    <source>
        <dbReference type="EMBL" id="SJK84502.1"/>
    </source>
</evidence>
<dbReference type="EMBL" id="LT719092">
    <property type="protein sequence ID" value="SJK84502.1"/>
    <property type="molecule type" value="Genomic_DNA"/>
</dbReference>
<dbReference type="InterPro" id="IPR007064">
    <property type="entry name" value="Nmd3_N"/>
</dbReference>
<organism evidence="2 5">
    <name type="scientific">Cuniculiplasma divulgatum</name>
    <dbReference type="NCBI Taxonomy" id="1673428"/>
    <lineage>
        <taxon>Archaea</taxon>
        <taxon>Methanobacteriati</taxon>
        <taxon>Thermoplasmatota</taxon>
        <taxon>Thermoplasmata</taxon>
        <taxon>Thermoplasmatales</taxon>
        <taxon>Cuniculiplasmataceae</taxon>
        <taxon>Cuniculiplasma</taxon>
    </lineage>
</organism>
<gene>
    <name evidence="3" type="ORF">CPM_0633</name>
    <name evidence="2" type="ORF">CSP5_0655</name>
</gene>
<evidence type="ECO:0000313" key="5">
    <source>
        <dbReference type="Proteomes" id="UP000195607"/>
    </source>
</evidence>
<dbReference type="PANTHER" id="PTHR12746">
    <property type="entry name" value="NONSENSE-MEDIATED MRNA DECAY PROTEIN 3"/>
    <property type="match status" value="1"/>
</dbReference>
<dbReference type="GeneID" id="41587937"/>
<dbReference type="AlphaFoldDB" id="A0A1N5TQR5"/>
<name>A0A1N5TQR5_9ARCH</name>
<keyword evidence="4" id="KW-1185">Reference proteome</keyword>
<dbReference type="GO" id="GO:0005737">
    <property type="term" value="C:cytoplasm"/>
    <property type="evidence" value="ECO:0007669"/>
    <property type="project" value="TreeGrafter"/>
</dbReference>
<dbReference type="PANTHER" id="PTHR12746:SF2">
    <property type="entry name" value="60S RIBOSOMAL EXPORT PROTEIN NMD3"/>
    <property type="match status" value="1"/>
</dbReference>
<dbReference type="RefSeq" id="WP_021789819.1">
    <property type="nucleotide sequence ID" value="NZ_LT671858.1"/>
</dbReference>
<dbReference type="Proteomes" id="UP000195607">
    <property type="component" value="Chromosome I"/>
</dbReference>